<organism evidence="9 10">
    <name type="scientific">Durusdinium trenchii</name>
    <dbReference type="NCBI Taxonomy" id="1381693"/>
    <lineage>
        <taxon>Eukaryota</taxon>
        <taxon>Sar</taxon>
        <taxon>Alveolata</taxon>
        <taxon>Dinophyceae</taxon>
        <taxon>Suessiales</taxon>
        <taxon>Symbiodiniaceae</taxon>
        <taxon>Durusdinium</taxon>
    </lineage>
</organism>
<proteinExistence type="inferred from homology"/>
<dbReference type="InterPro" id="IPR046346">
    <property type="entry name" value="Aminoacid_DH-like_N_sf"/>
</dbReference>
<name>A0ABP0HKS4_9DINO</name>
<dbReference type="Pfam" id="PF08501">
    <property type="entry name" value="Shikimate_dh_N"/>
    <property type="match status" value="1"/>
</dbReference>
<dbReference type="Pfam" id="PF18317">
    <property type="entry name" value="SDH_C"/>
    <property type="match status" value="1"/>
</dbReference>
<dbReference type="CDD" id="cd00502">
    <property type="entry name" value="DHQase_I"/>
    <property type="match status" value="1"/>
</dbReference>
<protein>
    <recommendedName>
        <fullName evidence="1">shikimate dehydrogenase (NADP(+))</fullName>
        <ecNumber evidence="1">1.1.1.25</ecNumber>
    </recommendedName>
</protein>
<dbReference type="SUPFAM" id="SSF51735">
    <property type="entry name" value="NAD(P)-binding Rossmann-fold domains"/>
    <property type="match status" value="1"/>
</dbReference>
<dbReference type="Pfam" id="PF01488">
    <property type="entry name" value="Shikimate_DH"/>
    <property type="match status" value="1"/>
</dbReference>
<dbReference type="InterPro" id="IPR006151">
    <property type="entry name" value="Shikm_DH/Glu-tRNA_Rdtase"/>
</dbReference>
<feature type="non-terminal residue" evidence="9">
    <location>
        <position position="682"/>
    </location>
</feature>
<sequence>MAIAEHRALAERGAELVELRVDWIARQPDLNRLLKDRPTPVVLTCRRPDDGGRWNGTEEQRMTLLRQAIVDGVEFVDLEHDIAGKVPRYGKTKRIVSFHDFSGTPDDLEEQHEAMCKLDPDIVKVVTTATSPGDNVRLLKLVAESKVPTIGFCMGEYGILSRVLCGRYGAPFTYATFSKDRVLAPGQLSFDEMRKLYHYDSINAETQIFGVVGDPIGHSLSPLLHNLAFRQSKQNAVYLPMQVPPEEFESTLRDYQKLGARGFSVTIPHKESALKFADSSDEATERIGAANTLTLKSDGSWFASNTDYGAALEAVKLGVKASGGDQLSGLRVLILGAGGAARAIGQAMVHEGAALTITNRTRARGAALAEDLKCQFVTWENRGSAYADVLINCTPIGMSPNVDETPFEQHWLRDGMVVFDTIYNPENTLLIKQAREHLCHTVSGVEMFVRQAADQFRLFSGRDVPLDWFRQVLRKGISPVRVNKPTAAEDVWLETLHPFFEVDDRNITEAPGRGSGDLAADRRKSGSLEQLIDPVPETDRFGFVDEVDLPSDGGIAGELVGCKKMGGGDILDVRHRNEVSAIPNLNESTGPCPLDEARDQVVVARAPDEVRAEGNGRQPVGVVGGDHLPFCDGLRVRIVTKVVIGVGQLGVVTTAEDTDRLTAREQCFDDVATEESTSTGDE</sequence>
<feature type="domain" description="SDH C-terminal" evidence="8">
    <location>
        <begin position="444"/>
        <end position="474"/>
    </location>
</feature>
<evidence type="ECO:0000259" key="6">
    <source>
        <dbReference type="Pfam" id="PF01488"/>
    </source>
</evidence>
<dbReference type="HAMAP" id="MF_00214">
    <property type="entry name" value="AroD"/>
    <property type="match status" value="1"/>
</dbReference>
<evidence type="ECO:0000256" key="3">
    <source>
        <dbReference type="ARBA" id="ARBA00022857"/>
    </source>
</evidence>
<dbReference type="InterPro" id="IPR013785">
    <property type="entry name" value="Aldolase_TIM"/>
</dbReference>
<accession>A0ABP0HKS4</accession>
<dbReference type="SUPFAM" id="SSF53223">
    <property type="entry name" value="Aminoacid dehydrogenase-like, N-terminal domain"/>
    <property type="match status" value="1"/>
</dbReference>
<gene>
    <name evidence="9" type="ORF">SCF082_LOCUS2379</name>
</gene>
<evidence type="ECO:0000256" key="2">
    <source>
        <dbReference type="ARBA" id="ARBA00022605"/>
    </source>
</evidence>
<dbReference type="Pfam" id="PF01487">
    <property type="entry name" value="DHquinase_I"/>
    <property type="match status" value="1"/>
</dbReference>
<comment type="caution">
    <text evidence="9">The sequence shown here is derived from an EMBL/GenBank/DDBJ whole genome shotgun (WGS) entry which is preliminary data.</text>
</comment>
<dbReference type="EC" id="1.1.1.25" evidence="1"/>
<evidence type="ECO:0000259" key="7">
    <source>
        <dbReference type="Pfam" id="PF08501"/>
    </source>
</evidence>
<dbReference type="InterPro" id="IPR022893">
    <property type="entry name" value="Shikimate_DH_fam"/>
</dbReference>
<keyword evidence="3" id="KW-0521">NADP</keyword>
<dbReference type="PANTHER" id="PTHR21089">
    <property type="entry name" value="SHIKIMATE DEHYDROGENASE"/>
    <property type="match status" value="1"/>
</dbReference>
<feature type="domain" description="Shikimate dehydrogenase substrate binding N-terminal" evidence="7">
    <location>
        <begin position="211"/>
        <end position="293"/>
    </location>
</feature>
<dbReference type="InterPro" id="IPR036291">
    <property type="entry name" value="NAD(P)-bd_dom_sf"/>
</dbReference>
<dbReference type="InterPro" id="IPR011342">
    <property type="entry name" value="Shikimate_DH"/>
</dbReference>
<dbReference type="EMBL" id="CAXAMM010001149">
    <property type="protein sequence ID" value="CAK8990777.1"/>
    <property type="molecule type" value="Genomic_DNA"/>
</dbReference>
<evidence type="ECO:0000256" key="4">
    <source>
        <dbReference type="ARBA" id="ARBA00023002"/>
    </source>
</evidence>
<dbReference type="NCBIfam" id="TIGR00507">
    <property type="entry name" value="aroE"/>
    <property type="match status" value="1"/>
</dbReference>
<dbReference type="Gene3D" id="3.40.50.720">
    <property type="entry name" value="NAD(P)-binding Rossmann-like Domain"/>
    <property type="match status" value="1"/>
</dbReference>
<evidence type="ECO:0000259" key="8">
    <source>
        <dbReference type="Pfam" id="PF18317"/>
    </source>
</evidence>
<evidence type="ECO:0000256" key="5">
    <source>
        <dbReference type="ARBA" id="ARBA00023141"/>
    </source>
</evidence>
<dbReference type="SUPFAM" id="SSF51569">
    <property type="entry name" value="Aldolase"/>
    <property type="match status" value="1"/>
</dbReference>
<dbReference type="CDD" id="cd01065">
    <property type="entry name" value="NAD_bind_Shikimate_DH"/>
    <property type="match status" value="1"/>
</dbReference>
<dbReference type="HAMAP" id="MF_00222">
    <property type="entry name" value="Shikimate_DH_AroE"/>
    <property type="match status" value="1"/>
</dbReference>
<evidence type="ECO:0000313" key="9">
    <source>
        <dbReference type="EMBL" id="CAK8990777.1"/>
    </source>
</evidence>
<dbReference type="InterPro" id="IPR041121">
    <property type="entry name" value="SDH_C"/>
</dbReference>
<dbReference type="InterPro" id="IPR001381">
    <property type="entry name" value="DHquinase_I"/>
</dbReference>
<keyword evidence="2" id="KW-0028">Amino-acid biosynthesis</keyword>
<keyword evidence="10" id="KW-1185">Reference proteome</keyword>
<keyword evidence="5" id="KW-0057">Aromatic amino acid biosynthesis</keyword>
<dbReference type="Gene3D" id="3.20.20.70">
    <property type="entry name" value="Aldolase class I"/>
    <property type="match status" value="1"/>
</dbReference>
<keyword evidence="4" id="KW-0560">Oxidoreductase</keyword>
<reference evidence="9 10" key="1">
    <citation type="submission" date="2024-02" db="EMBL/GenBank/DDBJ databases">
        <authorList>
            <person name="Chen Y."/>
            <person name="Shah S."/>
            <person name="Dougan E. K."/>
            <person name="Thang M."/>
            <person name="Chan C."/>
        </authorList>
    </citation>
    <scope>NUCLEOTIDE SEQUENCE [LARGE SCALE GENOMIC DNA]</scope>
</reference>
<feature type="domain" description="Quinate/shikimate 5-dehydrogenase/glutamyl-tRNA reductase" evidence="6">
    <location>
        <begin position="325"/>
        <end position="394"/>
    </location>
</feature>
<dbReference type="InterPro" id="IPR013708">
    <property type="entry name" value="Shikimate_DH-bd_N"/>
</dbReference>
<dbReference type="Proteomes" id="UP001642464">
    <property type="component" value="Unassembled WGS sequence"/>
</dbReference>
<evidence type="ECO:0000313" key="10">
    <source>
        <dbReference type="Proteomes" id="UP001642464"/>
    </source>
</evidence>
<dbReference type="Gene3D" id="3.40.50.10860">
    <property type="entry name" value="Leucine Dehydrogenase, chain A, domain 1"/>
    <property type="match status" value="1"/>
</dbReference>
<dbReference type="PANTHER" id="PTHR21089:SF1">
    <property type="entry name" value="BIFUNCTIONAL 3-DEHYDROQUINATE DEHYDRATASE_SHIKIMATE DEHYDROGENASE, CHLOROPLASTIC"/>
    <property type="match status" value="1"/>
</dbReference>
<evidence type="ECO:0000256" key="1">
    <source>
        <dbReference type="ARBA" id="ARBA00012962"/>
    </source>
</evidence>